<evidence type="ECO:0000256" key="2">
    <source>
        <dbReference type="ARBA" id="ARBA00022692"/>
    </source>
</evidence>
<sequence length="556" mass="62372">MFSLNNKAATLSSDPIFWASSLDNLDIITWCPEIFMLIGITVLLIYSIHYGATLYIEVCGGTNKSLTMALGGFAAPSMRSAYPNSTALNILTAGPRDMISHLTQWCSIWLLLTIIVLITHPWEHSLLFSSLFLRSKFSAGLSIFLFAYALICIQLSSQWLSTARAARHVEYFIFILICLFGQHMLLQSIDLMSIYMSLELQSFCLAILCSLNYKSQFSVEAGIKYFLLSAFSSGIMLLGMSLIYWSTGLTNCTSIKELIFASYAFVNTKSMAVDLILMLGVWLVSLAFLWKLSAAPLHMWAADVYQGAWSSVTLILSTLPKVAVFGCWISVWHGIWHVLWPETMIFFSALSMFIGAIAAMGQVHMKRLLAYSSINHIGILLMALCSQGGSASALLIHLFLYLWTSLAVWGLILWPFKRVLYPNMVLTQYIWDFQILWKTQPLAAITWVIVMMSLAGLPPVAGFLGKLSVFWWTLNAHQYALLAIALLTTLLSSVYYLRVVRIMYIEAKPIKNWSSFTAMHTINAYLITISLFGLLAFLWYSSPLILYTHLICLVGA</sequence>
<feature type="transmembrane region" description="Helical" evidence="7">
    <location>
        <begin position="518"/>
        <end position="540"/>
    </location>
</feature>
<dbReference type="HAMAP" id="MF_00445">
    <property type="entry name" value="NDH1_NuoN_1"/>
    <property type="match status" value="1"/>
</dbReference>
<evidence type="ECO:0000256" key="1">
    <source>
        <dbReference type="ARBA" id="ARBA00004141"/>
    </source>
</evidence>
<feature type="transmembrane region" description="Helical" evidence="7">
    <location>
        <begin position="102"/>
        <end position="122"/>
    </location>
</feature>
<feature type="transmembrane region" description="Helical" evidence="7">
    <location>
        <begin position="311"/>
        <end position="331"/>
    </location>
</feature>
<keyword evidence="2 7" id="KW-0812">Transmembrane</keyword>
<feature type="transmembrane region" description="Helical" evidence="7">
    <location>
        <begin position="368"/>
        <end position="389"/>
    </location>
</feature>
<dbReference type="GO" id="GO:0008137">
    <property type="term" value="F:NADH dehydrogenase (ubiquinone) activity"/>
    <property type="evidence" value="ECO:0007669"/>
    <property type="project" value="InterPro"/>
</dbReference>
<organism evidence="9">
    <name type="scientific">Bulbochaete rectangularis var. hiloensis</name>
    <dbReference type="NCBI Taxonomy" id="55990"/>
    <lineage>
        <taxon>Eukaryota</taxon>
        <taxon>Viridiplantae</taxon>
        <taxon>Chlorophyta</taxon>
        <taxon>core chlorophytes</taxon>
        <taxon>Chlorophyceae</taxon>
        <taxon>OCC clade</taxon>
        <taxon>Oedogoniales</taxon>
        <taxon>Oedogoniaceae</taxon>
        <taxon>Bulbochaete</taxon>
    </lineage>
</organism>
<evidence type="ECO:0000256" key="4">
    <source>
        <dbReference type="ARBA" id="ARBA00022989"/>
    </source>
</evidence>
<dbReference type="PANTHER" id="PTHR22773">
    <property type="entry name" value="NADH DEHYDROGENASE"/>
    <property type="match status" value="1"/>
</dbReference>
<keyword evidence="6 7" id="KW-0472">Membrane</keyword>
<feature type="transmembrane region" description="Helical" evidence="7">
    <location>
        <begin position="169"/>
        <end position="186"/>
    </location>
</feature>
<dbReference type="InterPro" id="IPR001750">
    <property type="entry name" value="ND/Mrp_TM"/>
</dbReference>
<geneLocation type="mitochondrion" evidence="9"/>
<feature type="transmembrane region" description="Helical" evidence="7">
    <location>
        <begin position="477"/>
        <end position="497"/>
    </location>
</feature>
<evidence type="ECO:0000256" key="6">
    <source>
        <dbReference type="ARBA" id="ARBA00023136"/>
    </source>
</evidence>
<feature type="transmembrane region" description="Helical" evidence="7">
    <location>
        <begin position="435"/>
        <end position="457"/>
    </location>
</feature>
<keyword evidence="9" id="KW-0496">Mitochondrion</keyword>
<reference evidence="9" key="1">
    <citation type="journal article" date="2020" name="Mitochondrial DNA Part B Resour">
        <title>Complete mitogenomes of the chlorophycean green algae Bulbochaete rectangularis var. hiloensis (Oedogoniales) and Stigeoclonium helveticum (Chaetophorales) provide insight into the sequence of events that led to the acquisition of a reduced-derived pattern of evolution in the Chlamydomonadales and Sphaeropleales.</title>
        <authorList>
            <person name="Turmel M."/>
            <person name="Belanger A.-S."/>
            <person name="Otis C."/>
            <person name="Lemieux C."/>
        </authorList>
    </citation>
    <scope>NUCLEOTIDE SEQUENCE</scope>
</reference>
<dbReference type="Pfam" id="PF00361">
    <property type="entry name" value="Proton_antipo_M"/>
    <property type="match status" value="1"/>
</dbReference>
<name>A0A6M4SQ37_9CHLO</name>
<gene>
    <name evidence="9" type="primary">nad2</name>
</gene>
<dbReference type="GO" id="GO:0016020">
    <property type="term" value="C:membrane"/>
    <property type="evidence" value="ECO:0007669"/>
    <property type="project" value="UniProtKB-SubCell"/>
</dbReference>
<feature type="transmembrane region" description="Helical" evidence="7">
    <location>
        <begin position="343"/>
        <end position="361"/>
    </location>
</feature>
<feature type="transmembrane region" description="Helical" evidence="7">
    <location>
        <begin position="192"/>
        <end position="213"/>
    </location>
</feature>
<protein>
    <submittedName>
        <fullName evidence="9">NADH dehydrogenase subunit 2</fullName>
    </submittedName>
</protein>
<keyword evidence="5" id="KW-0520">NAD</keyword>
<comment type="subcellular location">
    <subcellularLocation>
        <location evidence="1">Membrane</location>
        <topology evidence="1">Multi-pass membrane protein</topology>
    </subcellularLocation>
</comment>
<evidence type="ECO:0000259" key="8">
    <source>
        <dbReference type="Pfam" id="PF00361"/>
    </source>
</evidence>
<feature type="transmembrane region" description="Helical" evidence="7">
    <location>
        <begin position="27"/>
        <end position="46"/>
    </location>
</feature>
<dbReference type="AlphaFoldDB" id="A0A6M4SQ37"/>
<dbReference type="EMBL" id="MN810331">
    <property type="protein sequence ID" value="QJS52027.1"/>
    <property type="molecule type" value="Genomic_DNA"/>
</dbReference>
<accession>A0A6M4SQ37</accession>
<feature type="transmembrane region" description="Helical" evidence="7">
    <location>
        <begin position="395"/>
        <end position="414"/>
    </location>
</feature>
<feature type="transmembrane region" description="Helical" evidence="7">
    <location>
        <begin position="271"/>
        <end position="290"/>
    </location>
</feature>
<keyword evidence="4 7" id="KW-1133">Transmembrane helix</keyword>
<feature type="domain" description="NADH:quinone oxidoreductase/Mrp antiporter transmembrane" evidence="8">
    <location>
        <begin position="189"/>
        <end position="492"/>
    </location>
</feature>
<feature type="transmembrane region" description="Helical" evidence="7">
    <location>
        <begin position="137"/>
        <end position="157"/>
    </location>
</feature>
<evidence type="ECO:0000256" key="3">
    <source>
        <dbReference type="ARBA" id="ARBA00022967"/>
    </source>
</evidence>
<proteinExistence type="inferred from homology"/>
<evidence type="ECO:0000256" key="5">
    <source>
        <dbReference type="ARBA" id="ARBA00023027"/>
    </source>
</evidence>
<dbReference type="InterPro" id="IPR010096">
    <property type="entry name" value="NADH-Q_OxRdtase_suN/2"/>
</dbReference>
<evidence type="ECO:0000313" key="9">
    <source>
        <dbReference type="EMBL" id="QJS52027.1"/>
    </source>
</evidence>
<dbReference type="GO" id="GO:0042773">
    <property type="term" value="P:ATP synthesis coupled electron transport"/>
    <property type="evidence" value="ECO:0007669"/>
    <property type="project" value="InterPro"/>
</dbReference>
<keyword evidence="3" id="KW-1278">Translocase</keyword>
<feature type="transmembrane region" description="Helical" evidence="7">
    <location>
        <begin position="225"/>
        <end position="245"/>
    </location>
</feature>
<evidence type="ECO:0000256" key="7">
    <source>
        <dbReference type="SAM" id="Phobius"/>
    </source>
</evidence>